<dbReference type="AlphaFoldDB" id="A0A9P8HUZ1"/>
<dbReference type="OrthoDB" id="10473923at2759"/>
<gene>
    <name evidence="1" type="ORF">FGG08_007092</name>
</gene>
<sequence>MVGVVIPTHLLIPPVPASLGALLRLQKDTHSLESTNGTKVHAQEDCKEALGEIIHCFDHETAWPKGSLLRPANIQTWALESLRHDQSIATIPSGTHNPKAFDEFTNPAFTWYDRDCIPYNLKLQVIGDLPETSLAIGTDSHRDLFGTGASALMGQSFRKFLKPRLKTYDIVLQRNLLYRRLTPPTTMGGLSGAAVVTLSKDGKPMEIVGMQQGVLLCNCDGDDRDEKPEMVKKMLRRGASSVYVMKPPCYRLKKDYELVKEESRRIGPYLHYDGPPGAAPNYTNETAPAFAGFA</sequence>
<dbReference type="EMBL" id="JAGHQL010000246">
    <property type="protein sequence ID" value="KAH0536009.1"/>
    <property type="molecule type" value="Genomic_DNA"/>
</dbReference>
<accession>A0A9P8HUZ1</accession>
<dbReference type="Proteomes" id="UP000698800">
    <property type="component" value="Unassembled WGS sequence"/>
</dbReference>
<evidence type="ECO:0000313" key="2">
    <source>
        <dbReference type="Proteomes" id="UP000698800"/>
    </source>
</evidence>
<proteinExistence type="predicted"/>
<protein>
    <submittedName>
        <fullName evidence="1">Uncharacterized protein</fullName>
    </submittedName>
</protein>
<evidence type="ECO:0000313" key="1">
    <source>
        <dbReference type="EMBL" id="KAH0536009.1"/>
    </source>
</evidence>
<comment type="caution">
    <text evidence="1">The sequence shown here is derived from an EMBL/GenBank/DDBJ whole genome shotgun (WGS) entry which is preliminary data.</text>
</comment>
<keyword evidence="2" id="KW-1185">Reference proteome</keyword>
<organism evidence="1 2">
    <name type="scientific">Glutinoglossum americanum</name>
    <dbReference type="NCBI Taxonomy" id="1670608"/>
    <lineage>
        <taxon>Eukaryota</taxon>
        <taxon>Fungi</taxon>
        <taxon>Dikarya</taxon>
        <taxon>Ascomycota</taxon>
        <taxon>Pezizomycotina</taxon>
        <taxon>Geoglossomycetes</taxon>
        <taxon>Geoglossales</taxon>
        <taxon>Geoglossaceae</taxon>
        <taxon>Glutinoglossum</taxon>
    </lineage>
</organism>
<name>A0A9P8HUZ1_9PEZI</name>
<reference evidence="1" key="1">
    <citation type="submission" date="2021-03" db="EMBL/GenBank/DDBJ databases">
        <title>Comparative genomics and phylogenomic investigation of the class Geoglossomycetes provide insights into ecological specialization and systematics.</title>
        <authorList>
            <person name="Melie T."/>
            <person name="Pirro S."/>
            <person name="Miller A.N."/>
            <person name="Quandt A."/>
        </authorList>
    </citation>
    <scope>NUCLEOTIDE SEQUENCE</scope>
    <source>
        <strain evidence="1">GBOQ0MN5Z8</strain>
    </source>
</reference>